<dbReference type="Proteomes" id="UP000030765">
    <property type="component" value="Unassembled WGS sequence"/>
</dbReference>
<accession>A0A084WCN5</accession>
<reference evidence="1 3" key="1">
    <citation type="journal article" date="2014" name="BMC Genomics">
        <title>Genome sequence of Anopheles sinensis provides insight into genetics basis of mosquito competence for malaria parasites.</title>
        <authorList>
            <person name="Zhou D."/>
            <person name="Zhang D."/>
            <person name="Ding G."/>
            <person name="Shi L."/>
            <person name="Hou Q."/>
            <person name="Ye Y."/>
            <person name="Xu Y."/>
            <person name="Zhou H."/>
            <person name="Xiong C."/>
            <person name="Li S."/>
            <person name="Yu J."/>
            <person name="Hong S."/>
            <person name="Yu X."/>
            <person name="Zou P."/>
            <person name="Chen C."/>
            <person name="Chang X."/>
            <person name="Wang W."/>
            <person name="Lv Y."/>
            <person name="Sun Y."/>
            <person name="Ma L."/>
            <person name="Shen B."/>
            <person name="Zhu C."/>
        </authorList>
    </citation>
    <scope>NUCLEOTIDE SEQUENCE [LARGE SCALE GENOMIC DNA]</scope>
</reference>
<organism evidence="1">
    <name type="scientific">Anopheles sinensis</name>
    <name type="common">Mosquito</name>
    <dbReference type="NCBI Taxonomy" id="74873"/>
    <lineage>
        <taxon>Eukaryota</taxon>
        <taxon>Metazoa</taxon>
        <taxon>Ecdysozoa</taxon>
        <taxon>Arthropoda</taxon>
        <taxon>Hexapoda</taxon>
        <taxon>Insecta</taxon>
        <taxon>Pterygota</taxon>
        <taxon>Neoptera</taxon>
        <taxon>Endopterygota</taxon>
        <taxon>Diptera</taxon>
        <taxon>Nematocera</taxon>
        <taxon>Culicoidea</taxon>
        <taxon>Culicidae</taxon>
        <taxon>Anophelinae</taxon>
        <taxon>Anopheles</taxon>
    </lineage>
</organism>
<proteinExistence type="predicted"/>
<sequence length="132" mass="15185">MGNDFPRQGKVAFQLAREKFVRSSFKRRKSCSRAMLERVHWKNAPTSPFDHLRPSFEARVQGVVNTSLRGRMVGGGVVGWGINKVNPAHSGRPTTMMMTMRTARAKLMFPMHRFRVGTLENRERKREENPTL</sequence>
<evidence type="ECO:0000313" key="1">
    <source>
        <dbReference type="EMBL" id="KFB47979.1"/>
    </source>
</evidence>
<dbReference type="VEuPathDB" id="VectorBase:ASIC016062"/>
<keyword evidence="3" id="KW-1185">Reference proteome</keyword>
<dbReference type="EMBL" id="ATLV01022792">
    <property type="status" value="NOT_ANNOTATED_CDS"/>
    <property type="molecule type" value="Genomic_DNA"/>
</dbReference>
<name>A0A084WCN5_ANOSI</name>
<dbReference type="AlphaFoldDB" id="A0A084WCN5"/>
<evidence type="ECO:0000313" key="3">
    <source>
        <dbReference type="Proteomes" id="UP000030765"/>
    </source>
</evidence>
<reference evidence="2" key="2">
    <citation type="submission" date="2020-05" db="UniProtKB">
        <authorList>
            <consortium name="EnsemblMetazoa"/>
        </authorList>
    </citation>
    <scope>IDENTIFICATION</scope>
</reference>
<protein>
    <submittedName>
        <fullName evidence="1 2">Pleckstriny domain-containing family H member 1-like protein</fullName>
    </submittedName>
</protein>
<dbReference type="EnsemblMetazoa" id="ASIC016062-RA">
    <property type="protein sequence ID" value="ASIC016062-PA"/>
    <property type="gene ID" value="ASIC016062"/>
</dbReference>
<gene>
    <name evidence="1" type="ORF">ZHAS_00016062</name>
</gene>
<evidence type="ECO:0000313" key="2">
    <source>
        <dbReference type="EnsemblMetazoa" id="ASIC016062-PA"/>
    </source>
</evidence>
<dbReference type="EMBL" id="KE525337">
    <property type="protein sequence ID" value="KFB47979.1"/>
    <property type="molecule type" value="Genomic_DNA"/>
</dbReference>